<keyword evidence="5" id="KW-1185">Reference proteome</keyword>
<sequence>MKVSRIVASLGLVASVVSAPAFAANITLPGVANESCSQTCSRSGLRAVTHGSFTADGSNRPFLVCGGLSQTDVRPGFQIAGFDNNSCNIAFGQSAVRAFFYNCLCTND</sequence>
<dbReference type="KEGG" id="age:AA314_05548"/>
<dbReference type="RefSeq" id="WP_047857857.1">
    <property type="nucleotide sequence ID" value="NZ_CP011509.1"/>
</dbReference>
<evidence type="ECO:0000313" key="3">
    <source>
        <dbReference type="EMBL" id="REG23696.1"/>
    </source>
</evidence>
<reference evidence="3 5" key="2">
    <citation type="submission" date="2018-08" db="EMBL/GenBank/DDBJ databases">
        <title>Genomic Encyclopedia of Archaeal and Bacterial Type Strains, Phase II (KMG-II): from individual species to whole genera.</title>
        <authorList>
            <person name="Goeker M."/>
        </authorList>
    </citation>
    <scope>NUCLEOTIDE SEQUENCE [LARGE SCALE GENOMIC DNA]</scope>
    <source>
        <strain evidence="3 5">DSM 2261</strain>
    </source>
</reference>
<keyword evidence="1" id="KW-0732">Signal</keyword>
<evidence type="ECO:0000313" key="4">
    <source>
        <dbReference type="Proteomes" id="UP000035579"/>
    </source>
</evidence>
<dbReference type="EMBL" id="QUMU01000016">
    <property type="protein sequence ID" value="REG23696.1"/>
    <property type="molecule type" value="Genomic_DNA"/>
</dbReference>
<feature type="signal peptide" evidence="1">
    <location>
        <begin position="1"/>
        <end position="23"/>
    </location>
</feature>
<evidence type="ECO:0000313" key="5">
    <source>
        <dbReference type="Proteomes" id="UP000256345"/>
    </source>
</evidence>
<gene>
    <name evidence="2" type="ORF">AA314_05548</name>
    <name evidence="3" type="ORF">ATI61_116168</name>
</gene>
<protein>
    <submittedName>
        <fullName evidence="2">Uncharacterized protein</fullName>
    </submittedName>
</protein>
<proteinExistence type="predicted"/>
<organism evidence="2 4">
    <name type="scientific">Archangium gephyra</name>
    <dbReference type="NCBI Taxonomy" id="48"/>
    <lineage>
        <taxon>Bacteria</taxon>
        <taxon>Pseudomonadati</taxon>
        <taxon>Myxococcota</taxon>
        <taxon>Myxococcia</taxon>
        <taxon>Myxococcales</taxon>
        <taxon>Cystobacterineae</taxon>
        <taxon>Archangiaceae</taxon>
        <taxon>Archangium</taxon>
    </lineage>
</organism>
<feature type="chain" id="PRO_5042005202" evidence="1">
    <location>
        <begin position="24"/>
        <end position="108"/>
    </location>
</feature>
<dbReference type="EMBL" id="CP011509">
    <property type="protein sequence ID" value="AKJ03922.1"/>
    <property type="molecule type" value="Genomic_DNA"/>
</dbReference>
<dbReference type="Proteomes" id="UP000256345">
    <property type="component" value="Unassembled WGS sequence"/>
</dbReference>
<evidence type="ECO:0000313" key="2">
    <source>
        <dbReference type="EMBL" id="AKJ03922.1"/>
    </source>
</evidence>
<dbReference type="Proteomes" id="UP000035579">
    <property type="component" value="Chromosome"/>
</dbReference>
<reference evidence="2 4" key="1">
    <citation type="submission" date="2015-05" db="EMBL/GenBank/DDBJ databases">
        <title>Genome assembly of Archangium gephyra DSM 2261.</title>
        <authorList>
            <person name="Sharma G."/>
            <person name="Subramanian S."/>
        </authorList>
    </citation>
    <scope>NUCLEOTIDE SEQUENCE [LARGE SCALE GENOMIC DNA]</scope>
    <source>
        <strain evidence="2 4">DSM 2261</strain>
    </source>
</reference>
<evidence type="ECO:0000256" key="1">
    <source>
        <dbReference type="SAM" id="SignalP"/>
    </source>
</evidence>
<accession>A0AAC8QA43</accession>
<dbReference type="AlphaFoldDB" id="A0AAC8QA43"/>
<name>A0AAC8QA43_9BACT</name>